<evidence type="ECO:0000313" key="2">
    <source>
        <dbReference type="EMBL" id="AYD90750.1"/>
    </source>
</evidence>
<sequence length="281" mass="28896">MITITPLLTTLLARAATGTLLVTLLAGGAVGVLLGTAAAKTWAAAQARLAWPQGANFLRLHLSLGLVVSVEVLASAVALSLPSLRLACLVLATVYAAFVVGATTLRGQECGCFGVEGMTVGPLHIWGCALTSAALGLAALLGDGLTAARPARLAAAMATALVMTLALQLLRGRESASARASQEHHDRLLVVLSPTCPACSALKIMENHDVSDTEAAGTVSWVDQDSQPAAALRQAGVDISSFPAVVSLDSSNPAGAQVRSGLQECREVLQSWRQRHLVPQA</sequence>
<evidence type="ECO:0000313" key="3">
    <source>
        <dbReference type="Proteomes" id="UP000273001"/>
    </source>
</evidence>
<gene>
    <name evidence="2" type="ORF">D5R93_02620</name>
</gene>
<reference evidence="2 3" key="1">
    <citation type="submission" date="2018-09" db="EMBL/GenBank/DDBJ databases">
        <authorList>
            <person name="Li J."/>
        </authorList>
    </citation>
    <scope>NUCLEOTIDE SEQUENCE [LARGE SCALE GENOMIC DNA]</scope>
    <source>
        <strain evidence="2 3">2129</strain>
    </source>
</reference>
<keyword evidence="3" id="KW-1185">Reference proteome</keyword>
<accession>A0ABN5PQS7</accession>
<name>A0ABN5PQS7_9ACTO</name>
<evidence type="ECO:0008006" key="4">
    <source>
        <dbReference type="Google" id="ProtNLM"/>
    </source>
</evidence>
<keyword evidence="1" id="KW-1133">Transmembrane helix</keyword>
<feature type="transmembrane region" description="Helical" evidence="1">
    <location>
        <begin position="59"/>
        <end position="79"/>
    </location>
</feature>
<dbReference type="Proteomes" id="UP000273001">
    <property type="component" value="Chromosome"/>
</dbReference>
<evidence type="ECO:0000256" key="1">
    <source>
        <dbReference type="SAM" id="Phobius"/>
    </source>
</evidence>
<keyword evidence="1" id="KW-0472">Membrane</keyword>
<proteinExistence type="predicted"/>
<feature type="transmembrane region" description="Helical" evidence="1">
    <location>
        <begin position="123"/>
        <end position="141"/>
    </location>
</feature>
<organism evidence="2 3">
    <name type="scientific">Actinomyces lilanjuaniae</name>
    <dbReference type="NCBI Taxonomy" id="2321394"/>
    <lineage>
        <taxon>Bacteria</taxon>
        <taxon>Bacillati</taxon>
        <taxon>Actinomycetota</taxon>
        <taxon>Actinomycetes</taxon>
        <taxon>Actinomycetales</taxon>
        <taxon>Actinomycetaceae</taxon>
        <taxon>Actinomyces</taxon>
    </lineage>
</organism>
<dbReference type="EMBL" id="CP032514">
    <property type="protein sequence ID" value="AYD90750.1"/>
    <property type="molecule type" value="Genomic_DNA"/>
</dbReference>
<keyword evidence="1" id="KW-0812">Transmembrane</keyword>
<feature type="transmembrane region" description="Helical" evidence="1">
    <location>
        <begin position="86"/>
        <end position="103"/>
    </location>
</feature>
<protein>
    <recommendedName>
        <fullName evidence="4">Methylamine utilization protein MauE</fullName>
    </recommendedName>
</protein>